<keyword evidence="8" id="KW-1185">Reference proteome</keyword>
<evidence type="ECO:0000313" key="8">
    <source>
        <dbReference type="Proteomes" id="UP000240317"/>
    </source>
</evidence>
<organism evidence="7 8">
    <name type="scientific">Deinococcus arcticus</name>
    <dbReference type="NCBI Taxonomy" id="2136176"/>
    <lineage>
        <taxon>Bacteria</taxon>
        <taxon>Thermotogati</taxon>
        <taxon>Deinococcota</taxon>
        <taxon>Deinococci</taxon>
        <taxon>Deinococcales</taxon>
        <taxon>Deinococcaceae</taxon>
        <taxon>Deinococcus</taxon>
    </lineage>
</organism>
<dbReference type="InterPro" id="IPR036291">
    <property type="entry name" value="NAD(P)-bd_dom_sf"/>
</dbReference>
<protein>
    <recommendedName>
        <fullName evidence="2">precorrin-2 dehydrogenase</fullName>
        <ecNumber evidence="2">1.3.1.76</ecNumber>
    </recommendedName>
</protein>
<dbReference type="Gene3D" id="3.40.50.720">
    <property type="entry name" value="NAD(P)-binding Rossmann-like Domain"/>
    <property type="match status" value="1"/>
</dbReference>
<gene>
    <name evidence="7" type="ORF">C8263_07735</name>
</gene>
<evidence type="ECO:0000256" key="5">
    <source>
        <dbReference type="ARBA" id="ARBA00023244"/>
    </source>
</evidence>
<dbReference type="OrthoDB" id="69471at2"/>
<dbReference type="Pfam" id="PF13241">
    <property type="entry name" value="NAD_binding_7"/>
    <property type="match status" value="1"/>
</dbReference>
<comment type="catalytic activity">
    <reaction evidence="6">
        <text>precorrin-2 + NAD(+) = sirohydrochlorin + NADH + 2 H(+)</text>
        <dbReference type="Rhea" id="RHEA:15613"/>
        <dbReference type="ChEBI" id="CHEBI:15378"/>
        <dbReference type="ChEBI" id="CHEBI:57540"/>
        <dbReference type="ChEBI" id="CHEBI:57945"/>
        <dbReference type="ChEBI" id="CHEBI:58351"/>
        <dbReference type="ChEBI" id="CHEBI:58827"/>
        <dbReference type="EC" id="1.3.1.76"/>
    </reaction>
</comment>
<dbReference type="Proteomes" id="UP000240317">
    <property type="component" value="Unassembled WGS sequence"/>
</dbReference>
<evidence type="ECO:0000313" key="7">
    <source>
        <dbReference type="EMBL" id="PTA68325.1"/>
    </source>
</evidence>
<evidence type="ECO:0000256" key="3">
    <source>
        <dbReference type="ARBA" id="ARBA00023002"/>
    </source>
</evidence>
<dbReference type="EC" id="1.3.1.76" evidence="2"/>
<dbReference type="EMBL" id="PYSV01000006">
    <property type="protein sequence ID" value="PTA68325.1"/>
    <property type="molecule type" value="Genomic_DNA"/>
</dbReference>
<keyword evidence="4" id="KW-0520">NAD</keyword>
<dbReference type="InterPro" id="IPR028161">
    <property type="entry name" value="Met8-like"/>
</dbReference>
<evidence type="ECO:0000256" key="2">
    <source>
        <dbReference type="ARBA" id="ARBA00012400"/>
    </source>
</evidence>
<dbReference type="InterPro" id="IPR006367">
    <property type="entry name" value="Sirohaem_synthase_N"/>
</dbReference>
<accession>A0A2T3W8V4</accession>
<comment type="caution">
    <text evidence="7">The sequence shown here is derived from an EMBL/GenBank/DDBJ whole genome shotgun (WGS) entry which is preliminary data.</text>
</comment>
<dbReference type="NCBIfam" id="TIGR01470">
    <property type="entry name" value="cysG_Nterm"/>
    <property type="match status" value="1"/>
</dbReference>
<evidence type="ECO:0000256" key="4">
    <source>
        <dbReference type="ARBA" id="ARBA00023027"/>
    </source>
</evidence>
<dbReference type="GO" id="GO:0019354">
    <property type="term" value="P:siroheme biosynthetic process"/>
    <property type="evidence" value="ECO:0007669"/>
    <property type="project" value="UniProtKB-UniPathway"/>
</dbReference>
<dbReference type="GO" id="GO:0004325">
    <property type="term" value="F:ferrochelatase activity"/>
    <property type="evidence" value="ECO:0007669"/>
    <property type="project" value="InterPro"/>
</dbReference>
<dbReference type="PANTHER" id="PTHR35330:SF1">
    <property type="entry name" value="SIROHEME BIOSYNTHESIS PROTEIN MET8"/>
    <property type="match status" value="1"/>
</dbReference>
<comment type="pathway">
    <text evidence="1">Porphyrin-containing compound metabolism; siroheme biosynthesis; sirohydrochlorin from precorrin-2: step 1/1.</text>
</comment>
<dbReference type="AlphaFoldDB" id="A0A2T3W8V4"/>
<keyword evidence="5" id="KW-0627">Porphyrin biosynthesis</keyword>
<evidence type="ECO:0000256" key="1">
    <source>
        <dbReference type="ARBA" id="ARBA00005010"/>
    </source>
</evidence>
<name>A0A2T3W8V4_9DEIO</name>
<evidence type="ECO:0000256" key="6">
    <source>
        <dbReference type="ARBA" id="ARBA00047561"/>
    </source>
</evidence>
<dbReference type="UniPathway" id="UPA00262">
    <property type="reaction ID" value="UER00222"/>
</dbReference>
<reference evidence="7 8" key="1">
    <citation type="submission" date="2018-03" db="EMBL/GenBank/DDBJ databases">
        <title>Draft genome of Deinococcus sp. OD32.</title>
        <authorList>
            <person name="Wang X.-P."/>
            <person name="Du Z.-J."/>
        </authorList>
    </citation>
    <scope>NUCLEOTIDE SEQUENCE [LARGE SCALE GENOMIC DNA]</scope>
    <source>
        <strain evidence="7 8">OD32</strain>
    </source>
</reference>
<dbReference type="SUPFAM" id="SSF51735">
    <property type="entry name" value="NAD(P)-binding Rossmann-fold domains"/>
    <property type="match status" value="1"/>
</dbReference>
<dbReference type="GO" id="GO:0043115">
    <property type="term" value="F:precorrin-2 dehydrogenase activity"/>
    <property type="evidence" value="ECO:0007669"/>
    <property type="project" value="UniProtKB-EC"/>
</dbReference>
<sequence length="189" mass="19462">MLRPVSLLPAFLDLRGARAVIVGGGRVALRRAQTLLRAGLSVTVVAPQVQAELSALPVAVVARAYAPGDLRGAALVVAATPDAGVNAQVVQEARAQGSLVNDAADAARGTLRFAAVAEEAGVQVAVSSGRELPMLAQALAQRCAALLPTEAQLCGWTAQREAALILPEPEKHTALNTLREDIRRALGAA</sequence>
<dbReference type="PANTHER" id="PTHR35330">
    <property type="entry name" value="SIROHEME BIOSYNTHESIS PROTEIN MET8"/>
    <property type="match status" value="1"/>
</dbReference>
<keyword evidence="3" id="KW-0560">Oxidoreductase</keyword>
<proteinExistence type="predicted"/>